<dbReference type="KEGG" id="cmah:C1I91_12055"/>
<evidence type="ECO:0000313" key="3">
    <source>
        <dbReference type="Proteomes" id="UP000286268"/>
    </source>
</evidence>
<name>A0A3R5U5K8_9CLOT</name>
<reference evidence="2 3" key="1">
    <citation type="submission" date="2018-01" db="EMBL/GenBank/DDBJ databases">
        <title>Genome Sequencing and Assembly of Anaerobacter polyendosporus strain CT4.</title>
        <authorList>
            <person name="Tachaapaikoon C."/>
            <person name="Sutheeworapong S."/>
            <person name="Jenjaroenpun P."/>
            <person name="Wongsurawat T."/>
            <person name="Nookeaw I."/>
            <person name="Cheawchanlertfa P."/>
            <person name="Kosugi A."/>
            <person name="Cheevadhanarak S."/>
            <person name="Ratanakhanokchai K."/>
        </authorList>
    </citation>
    <scope>NUCLEOTIDE SEQUENCE [LARGE SCALE GENOMIC DNA]</scope>
    <source>
        <strain evidence="2 3">CT4</strain>
    </source>
</reference>
<gene>
    <name evidence="2" type="ORF">C1I91_12055</name>
</gene>
<dbReference type="PANTHER" id="PTHR43617">
    <property type="entry name" value="L-AMINO ACID N-ACETYLTRANSFERASE"/>
    <property type="match status" value="1"/>
</dbReference>
<accession>A0A3R5U5K8</accession>
<keyword evidence="3" id="KW-1185">Reference proteome</keyword>
<dbReference type="PANTHER" id="PTHR43617:SF38">
    <property type="entry name" value="N-ACETYLTRANSFERASE DOMAIN-CONTAINING PROTEIN"/>
    <property type="match status" value="1"/>
</dbReference>
<dbReference type="CDD" id="cd04301">
    <property type="entry name" value="NAT_SF"/>
    <property type="match status" value="1"/>
</dbReference>
<dbReference type="Pfam" id="PF00583">
    <property type="entry name" value="Acetyltransf_1"/>
    <property type="match status" value="1"/>
</dbReference>
<dbReference type="Gene3D" id="3.40.630.30">
    <property type="match status" value="1"/>
</dbReference>
<dbReference type="RefSeq" id="WP_128213097.1">
    <property type="nucleotide sequence ID" value="NZ_CP025746.1"/>
</dbReference>
<dbReference type="AlphaFoldDB" id="A0A3R5U5K8"/>
<organism evidence="2 3">
    <name type="scientific">Clostridium manihotivorum</name>
    <dbReference type="NCBI Taxonomy" id="2320868"/>
    <lineage>
        <taxon>Bacteria</taxon>
        <taxon>Bacillati</taxon>
        <taxon>Bacillota</taxon>
        <taxon>Clostridia</taxon>
        <taxon>Eubacteriales</taxon>
        <taxon>Clostridiaceae</taxon>
        <taxon>Clostridium</taxon>
    </lineage>
</organism>
<keyword evidence="2" id="KW-0808">Transferase</keyword>
<dbReference type="InterPro" id="IPR016181">
    <property type="entry name" value="Acyl_CoA_acyltransferase"/>
</dbReference>
<sequence length="169" mass="19532">MIRKAEVKDASRIAEILIFAKRTAYRKIFNNDQVSFNEMQVLDLALGFRDNKAELEGLYVYDDGIVKGLIKYGCLSKESNENSIEIFELYVDTFFQGQGIGSKLIDDCLNQAKEKSTEQVFLWVLEKNYKARKFYENHGFKPDGNRKFEDGTTEIILRYKLDLGTEGRS</sequence>
<dbReference type="PROSITE" id="PS51186">
    <property type="entry name" value="GNAT"/>
    <property type="match status" value="1"/>
</dbReference>
<dbReference type="GO" id="GO:0016747">
    <property type="term" value="F:acyltransferase activity, transferring groups other than amino-acyl groups"/>
    <property type="evidence" value="ECO:0007669"/>
    <property type="project" value="InterPro"/>
</dbReference>
<dbReference type="InterPro" id="IPR000182">
    <property type="entry name" value="GNAT_dom"/>
</dbReference>
<proteinExistence type="predicted"/>
<feature type="domain" description="N-acetyltransferase" evidence="1">
    <location>
        <begin position="1"/>
        <end position="162"/>
    </location>
</feature>
<dbReference type="SUPFAM" id="SSF55729">
    <property type="entry name" value="Acyl-CoA N-acyltransferases (Nat)"/>
    <property type="match status" value="1"/>
</dbReference>
<dbReference type="EMBL" id="CP025746">
    <property type="protein sequence ID" value="QAA32310.1"/>
    <property type="molecule type" value="Genomic_DNA"/>
</dbReference>
<dbReference type="Proteomes" id="UP000286268">
    <property type="component" value="Chromosome"/>
</dbReference>
<evidence type="ECO:0000313" key="2">
    <source>
        <dbReference type="EMBL" id="QAA32310.1"/>
    </source>
</evidence>
<evidence type="ECO:0000259" key="1">
    <source>
        <dbReference type="PROSITE" id="PS51186"/>
    </source>
</evidence>
<protein>
    <submittedName>
        <fullName evidence="2">N-acetyltransferase</fullName>
    </submittedName>
</protein>
<dbReference type="InterPro" id="IPR050276">
    <property type="entry name" value="MshD_Acetyltransferase"/>
</dbReference>
<dbReference type="OrthoDB" id="9794197at2"/>